<protein>
    <submittedName>
        <fullName evidence="1">Uncharacterized protein</fullName>
    </submittedName>
</protein>
<organism evidence="1">
    <name type="scientific">Odontella aurita</name>
    <dbReference type="NCBI Taxonomy" id="265563"/>
    <lineage>
        <taxon>Eukaryota</taxon>
        <taxon>Sar</taxon>
        <taxon>Stramenopiles</taxon>
        <taxon>Ochrophyta</taxon>
        <taxon>Bacillariophyta</taxon>
        <taxon>Mediophyceae</taxon>
        <taxon>Biddulphiophycidae</taxon>
        <taxon>Eupodiscales</taxon>
        <taxon>Odontellaceae</taxon>
        <taxon>Odontella</taxon>
    </lineage>
</organism>
<accession>A0A7S4MN32</accession>
<evidence type="ECO:0000313" key="1">
    <source>
        <dbReference type="EMBL" id="CAE2232257.1"/>
    </source>
</evidence>
<gene>
    <name evidence="1" type="ORF">OAUR00152_LOCUS12403</name>
</gene>
<proteinExistence type="predicted"/>
<dbReference type="AlphaFoldDB" id="A0A7S4MN32"/>
<name>A0A7S4MN32_9STRA</name>
<sequence>MKQFHTLGHMLNPQPEVGGNTRSFPVSLGILYWHSYCNDFSPGRLQKILSNILHARNVLVILSISKTRSFLHRQCISETSEFPASGAIPPIPADPLGPRVAHEGILRAEEGVRRPVQRLPGVVAIVSDLLH</sequence>
<reference evidence="1" key="1">
    <citation type="submission" date="2021-01" db="EMBL/GenBank/DDBJ databases">
        <authorList>
            <person name="Corre E."/>
            <person name="Pelletier E."/>
            <person name="Niang G."/>
            <person name="Scheremetjew M."/>
            <person name="Finn R."/>
            <person name="Kale V."/>
            <person name="Holt S."/>
            <person name="Cochrane G."/>
            <person name="Meng A."/>
            <person name="Brown T."/>
            <person name="Cohen L."/>
        </authorList>
    </citation>
    <scope>NUCLEOTIDE SEQUENCE</scope>
    <source>
        <strain evidence="1">Isolate 1302-5</strain>
    </source>
</reference>
<dbReference type="EMBL" id="HBKQ01018301">
    <property type="protein sequence ID" value="CAE2232257.1"/>
    <property type="molecule type" value="Transcribed_RNA"/>
</dbReference>